<dbReference type="Pfam" id="PF20352">
    <property type="entry name" value="DUF6647"/>
    <property type="match status" value="1"/>
</dbReference>
<reference evidence="2 3" key="1">
    <citation type="submission" date="2014-11" db="EMBL/GenBank/DDBJ databases">
        <title>Symbiosis island explosion on the genome of extra-slow-growing strains of soybean bradyrhizobia with massive insertion sequences.</title>
        <authorList>
            <person name="Iida T."/>
            <person name="Minamisawa K."/>
        </authorList>
    </citation>
    <scope>NUCLEOTIDE SEQUENCE [LARGE SCALE GENOMIC DNA]</scope>
    <source>
        <strain evidence="2 3">NK6</strain>
    </source>
</reference>
<sequence length="143" mass="16326">MTWLASNFDLPAIKERPAIEFASKMKLATMRFGDGALSESFTENDAFDELAQRQVVALYNNTSKTILLPDDWTGTSPAEQSILVHEMVHHLQNLAKLRFECPRAREKLAYLAQDKWLGRFGMSLEREFDVDMFTVLISSACMF</sequence>
<dbReference type="AlphaFoldDB" id="A0A0E3VV23"/>
<dbReference type="InterPro" id="IPR046589">
    <property type="entry name" value="DUF6647"/>
</dbReference>
<evidence type="ECO:0000313" key="2">
    <source>
        <dbReference type="EMBL" id="BAR58410.1"/>
    </source>
</evidence>
<evidence type="ECO:0000259" key="1">
    <source>
        <dbReference type="Pfam" id="PF20352"/>
    </source>
</evidence>
<feature type="domain" description="DUF6647" evidence="1">
    <location>
        <begin position="2"/>
        <end position="141"/>
    </location>
</feature>
<dbReference type="Proteomes" id="UP000063308">
    <property type="component" value="Chromosome"/>
</dbReference>
<accession>A0A0E3VV23</accession>
<evidence type="ECO:0000313" key="3">
    <source>
        <dbReference type="Proteomes" id="UP000063308"/>
    </source>
</evidence>
<name>A0A0E3VV23_9BRAD</name>
<dbReference type="EMBL" id="AP014685">
    <property type="protein sequence ID" value="BAR58410.1"/>
    <property type="molecule type" value="Genomic_DNA"/>
</dbReference>
<gene>
    <name evidence="2" type="ORF">NK6_5251</name>
</gene>
<protein>
    <recommendedName>
        <fullName evidence="1">DUF6647 domain-containing protein</fullName>
    </recommendedName>
</protein>
<organism evidence="2 3">
    <name type="scientific">Bradyrhizobium diazoefficiens</name>
    <dbReference type="NCBI Taxonomy" id="1355477"/>
    <lineage>
        <taxon>Bacteria</taxon>
        <taxon>Pseudomonadati</taxon>
        <taxon>Pseudomonadota</taxon>
        <taxon>Alphaproteobacteria</taxon>
        <taxon>Hyphomicrobiales</taxon>
        <taxon>Nitrobacteraceae</taxon>
        <taxon>Bradyrhizobium</taxon>
    </lineage>
</organism>
<proteinExistence type="predicted"/>